<keyword evidence="7" id="KW-1133">Transmembrane helix</keyword>
<dbReference type="CDD" id="cd11304">
    <property type="entry name" value="Cadherin_repeat"/>
    <property type="match status" value="3"/>
</dbReference>
<name>A0A183U1Y4_TOXCA</name>
<dbReference type="GO" id="GO:0005509">
    <property type="term" value="F:calcium ion binding"/>
    <property type="evidence" value="ECO:0007669"/>
    <property type="project" value="UniProtKB-UniRule"/>
</dbReference>
<keyword evidence="5" id="KW-0677">Repeat</keyword>
<evidence type="ECO:0000256" key="9">
    <source>
        <dbReference type="ARBA" id="ARBA00023180"/>
    </source>
</evidence>
<dbReference type="AlphaFoldDB" id="A0A183U1Y4"/>
<evidence type="ECO:0000256" key="2">
    <source>
        <dbReference type="ARBA" id="ARBA00022475"/>
    </source>
</evidence>
<proteinExistence type="predicted"/>
<dbReference type="Proteomes" id="UP000050794">
    <property type="component" value="Unassembled WGS sequence"/>
</dbReference>
<dbReference type="GO" id="GO:0005886">
    <property type="term" value="C:plasma membrane"/>
    <property type="evidence" value="ECO:0007669"/>
    <property type="project" value="UniProtKB-SubCell"/>
</dbReference>
<evidence type="ECO:0000256" key="10">
    <source>
        <dbReference type="PROSITE-ProRule" id="PRU00043"/>
    </source>
</evidence>
<reference evidence="12 13" key="2">
    <citation type="submission" date="2018-11" db="EMBL/GenBank/DDBJ databases">
        <authorList>
            <consortium name="Pathogen Informatics"/>
        </authorList>
    </citation>
    <scope>NUCLEOTIDE SEQUENCE [LARGE SCALE GENOMIC DNA]</scope>
</reference>
<dbReference type="FunFam" id="2.60.40.60:FF:000007">
    <property type="entry name" value="Protocadherin alpha 2"/>
    <property type="match status" value="1"/>
</dbReference>
<evidence type="ECO:0000256" key="5">
    <source>
        <dbReference type="ARBA" id="ARBA00022737"/>
    </source>
</evidence>
<evidence type="ECO:0000256" key="8">
    <source>
        <dbReference type="ARBA" id="ARBA00023136"/>
    </source>
</evidence>
<protein>
    <submittedName>
        <fullName evidence="14">Cadherin domain-containing protein</fullName>
    </submittedName>
</protein>
<keyword evidence="13" id="KW-1185">Reference proteome</keyword>
<organism evidence="13 14">
    <name type="scientific">Toxocara canis</name>
    <name type="common">Canine roundworm</name>
    <dbReference type="NCBI Taxonomy" id="6265"/>
    <lineage>
        <taxon>Eukaryota</taxon>
        <taxon>Metazoa</taxon>
        <taxon>Ecdysozoa</taxon>
        <taxon>Nematoda</taxon>
        <taxon>Chromadorea</taxon>
        <taxon>Rhabditida</taxon>
        <taxon>Spirurina</taxon>
        <taxon>Ascaridomorpha</taxon>
        <taxon>Ascaridoidea</taxon>
        <taxon>Toxocaridae</taxon>
        <taxon>Toxocara</taxon>
    </lineage>
</organism>
<evidence type="ECO:0000313" key="13">
    <source>
        <dbReference type="Proteomes" id="UP000050794"/>
    </source>
</evidence>
<sequence>MWTKHGQVNSTFGYKLTCDRAIAGVPIGSLIGRVPLNDGLKYQLNGRCEFATFNSDNGEIRSSVILDRESTSMNGTFNMILVAQPAAIISVFIEVLDVNDNDPVFPSPFMNVSIVESAAVGSRVAVHSATDADFAENGTIVAYGIENTQSVFTLVRSTSHSGDDVLLLELAKPLDRETKDLYVINVSASDGGHPPRFGYSTVVVNVLDANDNAPVFEQPFYEVSISSHPGHGSNILTVKASDGDIGDNARIIYRISNDAQDQFEINRHNGTIYAKVMN</sequence>
<dbReference type="PROSITE" id="PS00232">
    <property type="entry name" value="CADHERIN_1"/>
    <property type="match status" value="1"/>
</dbReference>
<dbReference type="Gene3D" id="2.60.40.60">
    <property type="entry name" value="Cadherins"/>
    <property type="match status" value="3"/>
</dbReference>
<feature type="domain" description="Cadherin" evidence="11">
    <location>
        <begin position="217"/>
        <end position="272"/>
    </location>
</feature>
<reference evidence="14" key="1">
    <citation type="submission" date="2016-06" db="UniProtKB">
        <authorList>
            <consortium name="WormBaseParasite"/>
        </authorList>
    </citation>
    <scope>IDENTIFICATION</scope>
</reference>
<dbReference type="PANTHER" id="PTHR24028:SF328">
    <property type="entry name" value="CADHERIN-3"/>
    <property type="match status" value="1"/>
</dbReference>
<evidence type="ECO:0000259" key="11">
    <source>
        <dbReference type="PROSITE" id="PS50268"/>
    </source>
</evidence>
<dbReference type="GO" id="GO:0007156">
    <property type="term" value="P:homophilic cell adhesion via plasma membrane adhesion molecules"/>
    <property type="evidence" value="ECO:0007669"/>
    <property type="project" value="InterPro"/>
</dbReference>
<dbReference type="InterPro" id="IPR015919">
    <property type="entry name" value="Cadherin-like_sf"/>
</dbReference>
<comment type="subcellular location">
    <subcellularLocation>
        <location evidence="1">Cell membrane</location>
        <topology evidence="1">Single-pass type I membrane protein</topology>
    </subcellularLocation>
</comment>
<gene>
    <name evidence="12" type="ORF">TCNE_LOCUS2504</name>
</gene>
<dbReference type="WBParaSite" id="TCNE_0000250401-mRNA-1">
    <property type="protein sequence ID" value="TCNE_0000250401-mRNA-1"/>
    <property type="gene ID" value="TCNE_0000250401"/>
</dbReference>
<dbReference type="PANTHER" id="PTHR24028">
    <property type="entry name" value="CADHERIN-87A"/>
    <property type="match status" value="1"/>
</dbReference>
<evidence type="ECO:0000256" key="7">
    <source>
        <dbReference type="ARBA" id="ARBA00022989"/>
    </source>
</evidence>
<dbReference type="InterPro" id="IPR002126">
    <property type="entry name" value="Cadherin-like_dom"/>
</dbReference>
<evidence type="ECO:0000256" key="3">
    <source>
        <dbReference type="ARBA" id="ARBA00022692"/>
    </source>
</evidence>
<evidence type="ECO:0000256" key="1">
    <source>
        <dbReference type="ARBA" id="ARBA00004251"/>
    </source>
</evidence>
<keyword evidence="3" id="KW-0812">Transmembrane</keyword>
<evidence type="ECO:0000256" key="6">
    <source>
        <dbReference type="ARBA" id="ARBA00022837"/>
    </source>
</evidence>
<keyword evidence="6 10" id="KW-0106">Calcium</keyword>
<feature type="domain" description="Cadherin" evidence="11">
    <location>
        <begin position="106"/>
        <end position="216"/>
    </location>
</feature>
<feature type="domain" description="Cadherin" evidence="11">
    <location>
        <begin position="40"/>
        <end position="105"/>
    </location>
</feature>
<evidence type="ECO:0000256" key="4">
    <source>
        <dbReference type="ARBA" id="ARBA00022729"/>
    </source>
</evidence>
<evidence type="ECO:0000313" key="12">
    <source>
        <dbReference type="EMBL" id="VDM28184.1"/>
    </source>
</evidence>
<keyword evidence="4" id="KW-0732">Signal</keyword>
<accession>A0A183U1Y4</accession>
<dbReference type="PROSITE" id="PS50268">
    <property type="entry name" value="CADHERIN_2"/>
    <property type="match status" value="3"/>
</dbReference>
<dbReference type="PRINTS" id="PR00205">
    <property type="entry name" value="CADHERIN"/>
</dbReference>
<keyword evidence="9" id="KW-0325">Glycoprotein</keyword>
<dbReference type="Pfam" id="PF00028">
    <property type="entry name" value="Cadherin"/>
    <property type="match status" value="2"/>
</dbReference>
<dbReference type="Pfam" id="PF25374">
    <property type="entry name" value="Cadherin_FAT4_N"/>
    <property type="match status" value="1"/>
</dbReference>
<dbReference type="InterPro" id="IPR050174">
    <property type="entry name" value="Protocadherin/Cadherin-CA"/>
</dbReference>
<dbReference type="SMART" id="SM00112">
    <property type="entry name" value="CA"/>
    <property type="match status" value="2"/>
</dbReference>
<evidence type="ECO:0000313" key="14">
    <source>
        <dbReference type="WBParaSite" id="TCNE_0000250401-mRNA-1"/>
    </source>
</evidence>
<dbReference type="SUPFAM" id="SSF49313">
    <property type="entry name" value="Cadherin-like"/>
    <property type="match status" value="3"/>
</dbReference>
<dbReference type="EMBL" id="UYWY01002558">
    <property type="protein sequence ID" value="VDM28184.1"/>
    <property type="molecule type" value="Genomic_DNA"/>
</dbReference>
<keyword evidence="8" id="KW-0472">Membrane</keyword>
<dbReference type="InterPro" id="IPR020894">
    <property type="entry name" value="Cadherin_CS"/>
</dbReference>
<keyword evidence="2" id="KW-1003">Cell membrane</keyword>